<keyword evidence="3 8" id="KW-0479">Metal-binding</keyword>
<dbReference type="GO" id="GO:0006302">
    <property type="term" value="P:double-strand break repair"/>
    <property type="evidence" value="ECO:0007669"/>
    <property type="project" value="InterPro"/>
</dbReference>
<dbReference type="GO" id="GO:0043138">
    <property type="term" value="F:3'-5' DNA helicase activity"/>
    <property type="evidence" value="ECO:0007669"/>
    <property type="project" value="TreeGrafter"/>
</dbReference>
<comment type="function">
    <text evidence="8">Initiates the restart of stalled replication forks, which reloads the replicative helicase on sites other than the origin of replication. Recognizes and binds to abandoned replication forks and remodels them to uncover a helicase loading site. Promotes assembly of the primosome at these replication forks.</text>
</comment>
<feature type="binding site" evidence="8">
    <location>
        <position position="444"/>
    </location>
    <ligand>
        <name>Zn(2+)</name>
        <dbReference type="ChEBI" id="CHEBI:29105"/>
        <label>1</label>
    </ligand>
</feature>
<comment type="subunit">
    <text evidence="8">Component of the replication restart primosome.</text>
</comment>
<feature type="binding site" evidence="8">
    <location>
        <position position="414"/>
    </location>
    <ligand>
        <name>Zn(2+)</name>
        <dbReference type="ChEBI" id="CHEBI:29105"/>
        <label>2</label>
    </ligand>
</feature>
<dbReference type="GO" id="GO:0005524">
    <property type="term" value="F:ATP binding"/>
    <property type="evidence" value="ECO:0007669"/>
    <property type="project" value="UniProtKB-UniRule"/>
</dbReference>
<organism evidence="11 12">
    <name type="scientific">Microterricola viridarii</name>
    <dbReference type="NCBI Taxonomy" id="412690"/>
    <lineage>
        <taxon>Bacteria</taxon>
        <taxon>Bacillati</taxon>
        <taxon>Actinomycetota</taxon>
        <taxon>Actinomycetes</taxon>
        <taxon>Micrococcales</taxon>
        <taxon>Microbacteriaceae</taxon>
        <taxon>Microterricola</taxon>
    </lineage>
</organism>
<evidence type="ECO:0000313" key="12">
    <source>
        <dbReference type="Proteomes" id="UP000181956"/>
    </source>
</evidence>
<dbReference type="GO" id="GO:0006269">
    <property type="term" value="P:DNA replication, synthesis of primer"/>
    <property type="evidence" value="ECO:0007669"/>
    <property type="project" value="UniProtKB-KW"/>
</dbReference>
<feature type="binding site" evidence="8">
    <location>
        <position position="435"/>
    </location>
    <ligand>
        <name>Zn(2+)</name>
        <dbReference type="ChEBI" id="CHEBI:29105"/>
        <label>2</label>
    </ligand>
</feature>
<evidence type="ECO:0000256" key="9">
    <source>
        <dbReference type="SAM" id="MobiDB-lite"/>
    </source>
</evidence>
<feature type="binding site" evidence="8">
    <location>
        <position position="405"/>
    </location>
    <ligand>
        <name>Zn(2+)</name>
        <dbReference type="ChEBI" id="CHEBI:29105"/>
        <label>1</label>
    </ligand>
</feature>
<dbReference type="Gene3D" id="3.40.1440.60">
    <property type="entry name" value="PriA, 3(prime) DNA-binding domain"/>
    <property type="match status" value="1"/>
</dbReference>
<keyword evidence="7 8" id="KW-0238">DNA-binding</keyword>
<protein>
    <recommendedName>
        <fullName evidence="8">Probable replication restart protein PriA</fullName>
    </recommendedName>
    <alternativeName>
        <fullName evidence="8">Putative ATP-dependent DNA helicase PriA</fullName>
    </alternativeName>
</protein>
<proteinExistence type="inferred from homology"/>
<gene>
    <name evidence="8" type="primary">priA</name>
    <name evidence="11" type="ORF">SAMN04489834_1912</name>
</gene>
<dbReference type="InterPro" id="IPR042115">
    <property type="entry name" value="PriA_3primeBD_sf"/>
</dbReference>
<dbReference type="GO" id="GO:1990077">
    <property type="term" value="C:primosome complex"/>
    <property type="evidence" value="ECO:0007669"/>
    <property type="project" value="UniProtKB-UniRule"/>
</dbReference>
<dbReference type="GO" id="GO:0006270">
    <property type="term" value="P:DNA replication initiation"/>
    <property type="evidence" value="ECO:0007669"/>
    <property type="project" value="TreeGrafter"/>
</dbReference>
<feature type="binding site" evidence="8">
    <location>
        <position position="447"/>
    </location>
    <ligand>
        <name>Zn(2+)</name>
        <dbReference type="ChEBI" id="CHEBI:29105"/>
        <label>1</label>
    </ligand>
</feature>
<keyword evidence="5 8" id="KW-0862">Zinc</keyword>
<dbReference type="GO" id="GO:0008270">
    <property type="term" value="F:zinc ion binding"/>
    <property type="evidence" value="ECO:0007669"/>
    <property type="project" value="UniProtKB-UniRule"/>
</dbReference>
<name>A0A1H1U417_9MICO</name>
<feature type="binding site" evidence="8">
    <location>
        <position position="432"/>
    </location>
    <ligand>
        <name>Zn(2+)</name>
        <dbReference type="ChEBI" id="CHEBI:29105"/>
        <label>2</label>
    </ligand>
</feature>
<reference evidence="12" key="1">
    <citation type="submission" date="2016-10" db="EMBL/GenBank/DDBJ databases">
        <authorList>
            <person name="Varghese N."/>
            <person name="Submissions S."/>
        </authorList>
    </citation>
    <scope>NUCLEOTIDE SEQUENCE [LARGE SCALE GENOMIC DNA]</scope>
    <source>
        <strain evidence="12">DSM 21772</strain>
    </source>
</reference>
<evidence type="ECO:0000259" key="10">
    <source>
        <dbReference type="Pfam" id="PF17764"/>
    </source>
</evidence>
<dbReference type="PANTHER" id="PTHR30580">
    <property type="entry name" value="PRIMOSOMAL PROTEIN N"/>
    <property type="match status" value="1"/>
</dbReference>
<accession>A0A1H1U417</accession>
<sequence length="687" mass="71399">MRSGVVARVLIDNPLPQLDHLFDYGVPEALAGDIRVGQRVKVPFRSGGRIIDAYVIELVDPAGADDSFSGTLSDIDSLVSTAAVLTPDVYELARRIADRGAGSAIDVVRLAVPPRAVRAEKKWLAAQADAAAAEPEPEPAPSSDPVASPAVPSAEPVLPGLSGYTDAVVAGALDPDGRVAMTAVPRLVQTPSGAWVGHWALTMAELAARTLAGGRSALLAVPDFRDQEQLLAALHALLPAEQISRFDARQTTTERYSAFLACLGPEPRVVVGNRSVVYAPASALGLIALWDDGDPLYAESLAPYANARDVALIRQGLSGSALVLLGHARSIEAQRLVEIGWLHELAPERFSRPNIIATAQQGQPDEHAQAARIPSLAWREAKDGLGRGPVLVQVASPGYAPVVACASCREAARCAHCQGPLGQNAPGAAPSCRWCGAIAANWTCGTCGGHALRTVRIGAGRTAEELGRAFPGALVVVADGENPILSVSAKPALVIATRGAEPVAAGGYAAVLLLDGERMLGRESLRVAEDALRWWSNAAVLAAPGAPVILAGVGGALASALGTWQQAQWAGREFADRRALRFPPAVRTASVTAAPGVLDGALAELRELDGVDILGPVPAPPAGPGAAASDGLMRAIVRFDYAAGAEVARRLRAAIVAVASSRRRPPKGGAFRPAPTLRVRFDDPEIF</sequence>
<evidence type="ECO:0000313" key="11">
    <source>
        <dbReference type="EMBL" id="SDS67124.1"/>
    </source>
</evidence>
<evidence type="ECO:0000256" key="6">
    <source>
        <dbReference type="ARBA" id="ARBA00022840"/>
    </source>
</evidence>
<keyword evidence="1 8" id="KW-0639">Primosome</keyword>
<dbReference type="AlphaFoldDB" id="A0A1H1U417"/>
<keyword evidence="11" id="KW-0347">Helicase</keyword>
<evidence type="ECO:0000256" key="7">
    <source>
        <dbReference type="ARBA" id="ARBA00023125"/>
    </source>
</evidence>
<dbReference type="GO" id="GO:0003677">
    <property type="term" value="F:DNA binding"/>
    <property type="evidence" value="ECO:0007669"/>
    <property type="project" value="UniProtKB-UniRule"/>
</dbReference>
<evidence type="ECO:0000256" key="5">
    <source>
        <dbReference type="ARBA" id="ARBA00022833"/>
    </source>
</evidence>
<feature type="compositionally biased region" description="Low complexity" evidence="9">
    <location>
        <begin position="141"/>
        <end position="153"/>
    </location>
</feature>
<feature type="domain" description="Primosomal protein N' 3' DNA-binding" evidence="10">
    <location>
        <begin position="8"/>
        <end position="113"/>
    </location>
</feature>
<dbReference type="EMBL" id="LT629742">
    <property type="protein sequence ID" value="SDS67124.1"/>
    <property type="molecule type" value="Genomic_DNA"/>
</dbReference>
<comment type="similarity">
    <text evidence="8">Belongs to the helicase family. PriA subfamily.</text>
</comment>
<evidence type="ECO:0000256" key="1">
    <source>
        <dbReference type="ARBA" id="ARBA00022515"/>
    </source>
</evidence>
<dbReference type="Proteomes" id="UP000181956">
    <property type="component" value="Chromosome I"/>
</dbReference>
<evidence type="ECO:0000256" key="2">
    <source>
        <dbReference type="ARBA" id="ARBA00022705"/>
    </source>
</evidence>
<dbReference type="RefSeq" id="WP_083363826.1">
    <property type="nucleotide sequence ID" value="NZ_LT629742.1"/>
</dbReference>
<feature type="binding site" evidence="8">
    <location>
        <position position="408"/>
    </location>
    <ligand>
        <name>Zn(2+)</name>
        <dbReference type="ChEBI" id="CHEBI:29105"/>
        <label>1</label>
    </ligand>
</feature>
<evidence type="ECO:0000256" key="8">
    <source>
        <dbReference type="HAMAP-Rule" id="MF_00983"/>
    </source>
</evidence>
<dbReference type="InterPro" id="IPR005259">
    <property type="entry name" value="PriA"/>
</dbReference>
<dbReference type="PANTHER" id="PTHR30580:SF0">
    <property type="entry name" value="PRIMOSOMAL PROTEIN N"/>
    <property type="match status" value="1"/>
</dbReference>
<keyword evidence="4 8" id="KW-0547">Nucleotide-binding</keyword>
<dbReference type="HAMAP" id="MF_00983">
    <property type="entry name" value="PriA"/>
    <property type="match status" value="1"/>
</dbReference>
<dbReference type="Pfam" id="PF17764">
    <property type="entry name" value="PriA_3primeBD"/>
    <property type="match status" value="1"/>
</dbReference>
<keyword evidence="11" id="KW-0378">Hydrolase</keyword>
<keyword evidence="2 8" id="KW-0235">DNA replication</keyword>
<keyword evidence="12" id="KW-1185">Reference proteome</keyword>
<dbReference type="GO" id="GO:0006310">
    <property type="term" value="P:DNA recombination"/>
    <property type="evidence" value="ECO:0007669"/>
    <property type="project" value="InterPro"/>
</dbReference>
<comment type="cofactor">
    <cofactor evidence="8">
        <name>Zn(2+)</name>
        <dbReference type="ChEBI" id="CHEBI:29105"/>
    </cofactor>
    <text evidence="8">Binds 2 zinc ions per subunit.</text>
</comment>
<dbReference type="STRING" id="412690.SAMN04489834_1912"/>
<feature type="region of interest" description="Disordered" evidence="9">
    <location>
        <begin position="128"/>
        <end position="153"/>
    </location>
</feature>
<dbReference type="InterPro" id="IPR027417">
    <property type="entry name" value="P-loop_NTPase"/>
</dbReference>
<evidence type="ECO:0000256" key="4">
    <source>
        <dbReference type="ARBA" id="ARBA00022741"/>
    </source>
</evidence>
<dbReference type="InterPro" id="IPR041222">
    <property type="entry name" value="PriA_3primeBD"/>
</dbReference>
<feature type="binding site" evidence="8">
    <location>
        <position position="417"/>
    </location>
    <ligand>
        <name>Zn(2+)</name>
        <dbReference type="ChEBI" id="CHEBI:29105"/>
        <label>2</label>
    </ligand>
</feature>
<keyword evidence="6 8" id="KW-0067">ATP-binding</keyword>
<dbReference type="Gene3D" id="3.40.50.300">
    <property type="entry name" value="P-loop containing nucleotide triphosphate hydrolases"/>
    <property type="match status" value="1"/>
</dbReference>
<evidence type="ECO:0000256" key="3">
    <source>
        <dbReference type="ARBA" id="ARBA00022723"/>
    </source>
</evidence>
<comment type="caution">
    <text evidence="8">As this protein does not have any detectable helicase domains, it probably does not have helicase activity.</text>
</comment>